<organism evidence="1 2">
    <name type="scientific">Akanthomyces muscarius</name>
    <name type="common">Entomopathogenic fungus</name>
    <name type="synonym">Lecanicillium muscarium</name>
    <dbReference type="NCBI Taxonomy" id="2231603"/>
    <lineage>
        <taxon>Eukaryota</taxon>
        <taxon>Fungi</taxon>
        <taxon>Dikarya</taxon>
        <taxon>Ascomycota</taxon>
        <taxon>Pezizomycotina</taxon>
        <taxon>Sordariomycetes</taxon>
        <taxon>Hypocreomycetidae</taxon>
        <taxon>Hypocreales</taxon>
        <taxon>Cordycipitaceae</taxon>
        <taxon>Akanthomyces</taxon>
    </lineage>
</organism>
<evidence type="ECO:0000313" key="2">
    <source>
        <dbReference type="Proteomes" id="UP001144673"/>
    </source>
</evidence>
<dbReference type="Proteomes" id="UP001144673">
    <property type="component" value="Chromosome 4"/>
</dbReference>
<proteinExistence type="predicted"/>
<dbReference type="AlphaFoldDB" id="A0A9W8Q948"/>
<reference evidence="1" key="1">
    <citation type="journal article" date="2023" name="Access Microbiol">
        <title>De-novo genome assembly for Akanthomyces muscarius, a biocontrol agent of insect agricultural pests.</title>
        <authorList>
            <person name="Erdos Z."/>
            <person name="Studholme D.J."/>
            <person name="Raymond B."/>
            <person name="Sharma M."/>
        </authorList>
    </citation>
    <scope>NUCLEOTIDE SEQUENCE</scope>
    <source>
        <strain evidence="1">Ve6</strain>
    </source>
</reference>
<keyword evidence="2" id="KW-1185">Reference proteome</keyword>
<accession>A0A9W8Q948</accession>
<comment type="caution">
    <text evidence="1">The sequence shown here is derived from an EMBL/GenBank/DDBJ whole genome shotgun (WGS) entry which is preliminary data.</text>
</comment>
<dbReference type="KEGG" id="amus:LMH87_011414"/>
<dbReference type="GeneID" id="80898573"/>
<sequence>MLTDFEIACKAIDIRNRTASSGNNRSCRPEARAAAALACNELAQGLRHVSNHWSSGCCGKSHAVTTPVIALPGANALSSPAIKKFGPMHTPDCFSRISARRKRTPSITPCCAPTFT</sequence>
<name>A0A9W8Q948_AKAMU</name>
<protein>
    <submittedName>
        <fullName evidence="1">Uncharacterized protein</fullName>
    </submittedName>
</protein>
<gene>
    <name evidence="1" type="ORF">LMH87_011414</name>
</gene>
<dbReference type="EMBL" id="JAJHUN010000009">
    <property type="protein sequence ID" value="KAJ4150674.1"/>
    <property type="molecule type" value="Genomic_DNA"/>
</dbReference>
<evidence type="ECO:0000313" key="1">
    <source>
        <dbReference type="EMBL" id="KAJ4150674.1"/>
    </source>
</evidence>
<dbReference type="RefSeq" id="XP_056052388.1">
    <property type="nucleotide sequence ID" value="XM_056200551.1"/>
</dbReference>